<evidence type="ECO:0000313" key="1">
    <source>
        <dbReference type="EMBL" id="KAJ8616678.1"/>
    </source>
</evidence>
<organism evidence="1 2">
    <name type="scientific">Persea americana</name>
    <name type="common">Avocado</name>
    <dbReference type="NCBI Taxonomy" id="3435"/>
    <lineage>
        <taxon>Eukaryota</taxon>
        <taxon>Viridiplantae</taxon>
        <taxon>Streptophyta</taxon>
        <taxon>Embryophyta</taxon>
        <taxon>Tracheophyta</taxon>
        <taxon>Spermatophyta</taxon>
        <taxon>Magnoliopsida</taxon>
        <taxon>Magnoliidae</taxon>
        <taxon>Laurales</taxon>
        <taxon>Lauraceae</taxon>
        <taxon>Persea</taxon>
    </lineage>
</organism>
<evidence type="ECO:0000313" key="2">
    <source>
        <dbReference type="Proteomes" id="UP001234297"/>
    </source>
</evidence>
<dbReference type="EMBL" id="CM056820">
    <property type="protein sequence ID" value="KAJ8616678.1"/>
    <property type="molecule type" value="Genomic_DNA"/>
</dbReference>
<dbReference type="Proteomes" id="UP001234297">
    <property type="component" value="Chromosome 12"/>
</dbReference>
<sequence length="176" mass="20347">MAVGEGEEEEEEEEEVVNNDIISLLPDPILTTILSLIPVSEAVRTSLLSKRWRYLWTCIPRLNFWNFLDFPFPPFPSRFSDGRLMPIFYQILNSRQAPLQTCWLPICVNCPVELDDFFSLFRRLRVQYLSLRSSEWGHSVVTIPLKLFFLHIFKSTAGKFPTPAAPSEESIHETGL</sequence>
<reference evidence="1 2" key="1">
    <citation type="journal article" date="2022" name="Hortic Res">
        <title>A haplotype resolved chromosomal level avocado genome allows analysis of novel avocado genes.</title>
        <authorList>
            <person name="Nath O."/>
            <person name="Fletcher S.J."/>
            <person name="Hayward A."/>
            <person name="Shaw L.M."/>
            <person name="Masouleh A.K."/>
            <person name="Furtado A."/>
            <person name="Henry R.J."/>
            <person name="Mitter N."/>
        </authorList>
    </citation>
    <scope>NUCLEOTIDE SEQUENCE [LARGE SCALE GENOMIC DNA]</scope>
    <source>
        <strain evidence="2">cv. Hass</strain>
    </source>
</reference>
<protein>
    <submittedName>
        <fullName evidence="1">Uncharacterized protein</fullName>
    </submittedName>
</protein>
<gene>
    <name evidence="1" type="ORF">MRB53_036050</name>
</gene>
<name>A0ACC2K6W3_PERAE</name>
<comment type="caution">
    <text evidence="1">The sequence shown here is derived from an EMBL/GenBank/DDBJ whole genome shotgun (WGS) entry which is preliminary data.</text>
</comment>
<proteinExistence type="predicted"/>
<accession>A0ACC2K6W3</accession>
<keyword evidence="2" id="KW-1185">Reference proteome</keyword>